<keyword evidence="1" id="KW-1133">Transmembrane helix</keyword>
<evidence type="ECO:0000313" key="2">
    <source>
        <dbReference type="EMBL" id="VYU68067.1"/>
    </source>
</evidence>
<keyword evidence="1" id="KW-0472">Membrane</keyword>
<protein>
    <submittedName>
        <fullName evidence="2">Uncharacterized protein</fullName>
    </submittedName>
</protein>
<reference evidence="2" key="1">
    <citation type="submission" date="2019-11" db="EMBL/GenBank/DDBJ databases">
        <authorList>
            <person name="Feng L."/>
        </authorList>
    </citation>
    <scope>NUCLEOTIDE SEQUENCE</scope>
    <source>
        <strain evidence="2">PclaraLFYP37</strain>
    </source>
</reference>
<organism evidence="2">
    <name type="scientific">Paraprevotella clara</name>
    <dbReference type="NCBI Taxonomy" id="454154"/>
    <lineage>
        <taxon>Bacteria</taxon>
        <taxon>Pseudomonadati</taxon>
        <taxon>Bacteroidota</taxon>
        <taxon>Bacteroidia</taxon>
        <taxon>Bacteroidales</taxon>
        <taxon>Prevotellaceae</taxon>
        <taxon>Paraprevotella</taxon>
    </lineage>
</organism>
<dbReference type="AlphaFoldDB" id="A0A6N3GTA5"/>
<accession>A0A6N3GTA5</accession>
<name>A0A6N3GTA5_9BACT</name>
<sequence length="56" mass="6758">MSFFVIILYIKAILVQGIFFDTYSISLFGYSFGILFFFYCKTFAFKNRLHYLCSRR</sequence>
<dbReference type="EMBL" id="CACRUT010000031">
    <property type="protein sequence ID" value="VYU68067.1"/>
    <property type="molecule type" value="Genomic_DNA"/>
</dbReference>
<keyword evidence="1" id="KW-0812">Transmembrane</keyword>
<evidence type="ECO:0000256" key="1">
    <source>
        <dbReference type="SAM" id="Phobius"/>
    </source>
</evidence>
<proteinExistence type="predicted"/>
<gene>
    <name evidence="2" type="ORF">PCLFYP37_00626</name>
</gene>
<feature type="transmembrane region" description="Helical" evidence="1">
    <location>
        <begin position="6"/>
        <end position="39"/>
    </location>
</feature>